<accession>A0A1R3GWF3</accession>
<dbReference type="AlphaFoldDB" id="A0A1R3GWF3"/>
<reference evidence="2" key="1">
    <citation type="submission" date="2013-09" db="EMBL/GenBank/DDBJ databases">
        <title>Corchorus olitorius genome sequencing.</title>
        <authorList>
            <person name="Alam M."/>
            <person name="Haque M.S."/>
            <person name="Islam M.S."/>
            <person name="Emdad E.M."/>
            <person name="Islam M.M."/>
            <person name="Ahmed B."/>
            <person name="Halim A."/>
            <person name="Hossen Q.M.M."/>
            <person name="Hossain M.Z."/>
            <person name="Ahmed R."/>
            <person name="Khan M.M."/>
            <person name="Islam R."/>
            <person name="Rashid M.M."/>
            <person name="Khan S.A."/>
            <person name="Rahman M.S."/>
            <person name="Alam M."/>
            <person name="Yahiya A.S."/>
            <person name="Khan M.S."/>
            <person name="Azam M.S."/>
            <person name="Haque T."/>
            <person name="Lashkar M.Z.H."/>
            <person name="Akhand A.I."/>
            <person name="Morshed G."/>
            <person name="Roy S."/>
            <person name="Uddin K.S."/>
            <person name="Rabeya T."/>
            <person name="Hossain A.S."/>
            <person name="Chowdhury A."/>
            <person name="Snigdha A.R."/>
            <person name="Mortoza M.S."/>
            <person name="Matin S.A."/>
            <person name="Hoque S.M.E."/>
            <person name="Islam M.K."/>
            <person name="Roy D.K."/>
            <person name="Haider R."/>
            <person name="Moosa M.M."/>
            <person name="Elias S.M."/>
            <person name="Hasan A.M."/>
            <person name="Jahan S."/>
            <person name="Shafiuddin M."/>
            <person name="Mahmood N."/>
            <person name="Shommy N.S."/>
        </authorList>
    </citation>
    <scope>NUCLEOTIDE SEQUENCE [LARGE SCALE GENOMIC DNA]</scope>
    <source>
        <strain evidence="2">cv. O-4</strain>
    </source>
</reference>
<keyword evidence="2" id="KW-1185">Reference proteome</keyword>
<proteinExistence type="predicted"/>
<evidence type="ECO:0000313" key="2">
    <source>
        <dbReference type="Proteomes" id="UP000187203"/>
    </source>
</evidence>
<comment type="caution">
    <text evidence="1">The sequence shown here is derived from an EMBL/GenBank/DDBJ whole genome shotgun (WGS) entry which is preliminary data.</text>
</comment>
<name>A0A1R3GWF3_9ROSI</name>
<gene>
    <name evidence="1" type="ORF">COLO4_33112</name>
</gene>
<organism evidence="1 2">
    <name type="scientific">Corchorus olitorius</name>
    <dbReference type="NCBI Taxonomy" id="93759"/>
    <lineage>
        <taxon>Eukaryota</taxon>
        <taxon>Viridiplantae</taxon>
        <taxon>Streptophyta</taxon>
        <taxon>Embryophyta</taxon>
        <taxon>Tracheophyta</taxon>
        <taxon>Spermatophyta</taxon>
        <taxon>Magnoliopsida</taxon>
        <taxon>eudicotyledons</taxon>
        <taxon>Gunneridae</taxon>
        <taxon>Pentapetalae</taxon>
        <taxon>rosids</taxon>
        <taxon>malvids</taxon>
        <taxon>Malvales</taxon>
        <taxon>Malvaceae</taxon>
        <taxon>Grewioideae</taxon>
        <taxon>Apeibeae</taxon>
        <taxon>Corchorus</taxon>
    </lineage>
</organism>
<sequence>MGPGYMKPAEEFYKMKAGKCKNKIHILKKEIV</sequence>
<protein>
    <submittedName>
        <fullName evidence="1">Uncharacterized protein</fullName>
    </submittedName>
</protein>
<evidence type="ECO:0000313" key="1">
    <source>
        <dbReference type="EMBL" id="OMO62367.1"/>
    </source>
</evidence>
<dbReference type="EMBL" id="AWUE01021405">
    <property type="protein sequence ID" value="OMO62367.1"/>
    <property type="molecule type" value="Genomic_DNA"/>
</dbReference>
<dbReference type="Proteomes" id="UP000187203">
    <property type="component" value="Unassembled WGS sequence"/>
</dbReference>